<dbReference type="Proteomes" id="UP001165960">
    <property type="component" value="Unassembled WGS sequence"/>
</dbReference>
<accession>A0ACC2TPZ0</accession>
<reference evidence="1" key="1">
    <citation type="submission" date="2022-04" db="EMBL/GenBank/DDBJ databases">
        <title>Genome of the entomopathogenic fungus Entomophthora muscae.</title>
        <authorList>
            <person name="Elya C."/>
            <person name="Lovett B.R."/>
            <person name="Lee E."/>
            <person name="Macias A.M."/>
            <person name="Hajek A.E."/>
            <person name="De Bivort B.L."/>
            <person name="Kasson M.T."/>
            <person name="De Fine Licht H.H."/>
            <person name="Stajich J.E."/>
        </authorList>
    </citation>
    <scope>NUCLEOTIDE SEQUENCE</scope>
    <source>
        <strain evidence="1">Berkeley</strain>
    </source>
</reference>
<proteinExistence type="predicted"/>
<protein>
    <submittedName>
        <fullName evidence="1">Uncharacterized protein</fullName>
    </submittedName>
</protein>
<feature type="non-terminal residue" evidence="1">
    <location>
        <position position="1"/>
    </location>
</feature>
<comment type="caution">
    <text evidence="1">The sequence shown here is derived from an EMBL/GenBank/DDBJ whole genome shotgun (WGS) entry which is preliminary data.</text>
</comment>
<keyword evidence="2" id="KW-1185">Reference proteome</keyword>
<dbReference type="EMBL" id="QTSX02002252">
    <property type="protein sequence ID" value="KAJ9076723.1"/>
    <property type="molecule type" value="Genomic_DNA"/>
</dbReference>
<evidence type="ECO:0000313" key="1">
    <source>
        <dbReference type="EMBL" id="KAJ9076723.1"/>
    </source>
</evidence>
<name>A0ACC2TPZ0_9FUNG</name>
<organism evidence="1 2">
    <name type="scientific">Entomophthora muscae</name>
    <dbReference type="NCBI Taxonomy" id="34485"/>
    <lineage>
        <taxon>Eukaryota</taxon>
        <taxon>Fungi</taxon>
        <taxon>Fungi incertae sedis</taxon>
        <taxon>Zoopagomycota</taxon>
        <taxon>Entomophthoromycotina</taxon>
        <taxon>Entomophthoromycetes</taxon>
        <taxon>Entomophthorales</taxon>
        <taxon>Entomophthoraceae</taxon>
        <taxon>Entomophthora</taxon>
    </lineage>
</organism>
<evidence type="ECO:0000313" key="2">
    <source>
        <dbReference type="Proteomes" id="UP001165960"/>
    </source>
</evidence>
<sequence>TWICHTTPCGSVFEEGGKPLAESSATSSPYQQALALLLPMSILGENRHSLWPAHH</sequence>
<gene>
    <name evidence="1" type="ORF">DSO57_1023469</name>
</gene>